<dbReference type="RefSeq" id="WP_263514747.1">
    <property type="nucleotide sequence ID" value="NZ_CP099556.1"/>
</dbReference>
<dbReference type="AlphaFoldDB" id="A0AA46S2H0"/>
<keyword evidence="2" id="KW-0378">Hydrolase</keyword>
<name>A0AA46S2H0_9BACT</name>
<dbReference type="InterPro" id="IPR002711">
    <property type="entry name" value="HNH"/>
</dbReference>
<dbReference type="Proteomes" id="UP001164100">
    <property type="component" value="Chromosome"/>
</dbReference>
<dbReference type="GO" id="GO:0003676">
    <property type="term" value="F:nucleic acid binding"/>
    <property type="evidence" value="ECO:0007669"/>
    <property type="project" value="InterPro"/>
</dbReference>
<evidence type="ECO:0000259" key="1">
    <source>
        <dbReference type="Pfam" id="PF01844"/>
    </source>
</evidence>
<dbReference type="CDD" id="cd00085">
    <property type="entry name" value="HNHc"/>
    <property type="match status" value="1"/>
</dbReference>
<dbReference type="Pfam" id="PF01844">
    <property type="entry name" value="HNH"/>
    <property type="match status" value="1"/>
</dbReference>
<proteinExistence type="predicted"/>
<sequence>MIDKIKGIFAKKEEEKLDKITIFIGLLESYLKREHPNIAFDLSTFKNRKEELKEKNEQVEKTLIIREVIKQFSDFVWEKTTQKSAKKELLWDGYGINSQPNKKVPIDFARRKELVFLKEEGACNRCGHKIEKVERAYIVLAQSFEQNGGYNLENLILLCQNCYTLTTYESSNFKELYLRLREDLYDML</sequence>
<evidence type="ECO:0000313" key="3">
    <source>
        <dbReference type="Proteomes" id="UP001164100"/>
    </source>
</evidence>
<protein>
    <submittedName>
        <fullName evidence="2">HNH endonuclease</fullName>
    </submittedName>
</protein>
<dbReference type="GO" id="GO:0004519">
    <property type="term" value="F:endonuclease activity"/>
    <property type="evidence" value="ECO:0007669"/>
    <property type="project" value="UniProtKB-KW"/>
</dbReference>
<dbReference type="InterPro" id="IPR003615">
    <property type="entry name" value="HNH_nuc"/>
</dbReference>
<evidence type="ECO:0000313" key="2">
    <source>
        <dbReference type="EMBL" id="UYF43776.1"/>
    </source>
</evidence>
<accession>A0AA46S2H0</accession>
<reference evidence="2" key="1">
    <citation type="journal article" date="2022" name="Front. Microbiol.">
        <title>Species classification and novel plasmid identifications in Arcobacter cryaerophilus and Arcobacter cryaerophilus-like organisms.</title>
        <authorList>
            <person name="Zhou G."/>
            <person name="Wang M."/>
            <person name="Wang H."/>
            <person name="Chen X."/>
            <person name="Gu Y."/>
            <person name="Shao Z."/>
            <person name="Zhang J."/>
            <person name="Zhang M."/>
        </authorList>
    </citation>
    <scope>NUCLEOTIDE SEQUENCE</scope>
    <source>
        <strain evidence="2">ICDCAC48</strain>
    </source>
</reference>
<dbReference type="EMBL" id="CP099556">
    <property type="protein sequence ID" value="UYF43776.1"/>
    <property type="molecule type" value="Genomic_DNA"/>
</dbReference>
<organism evidence="2 3">
    <name type="scientific">Aliarcobacter cryaerophilus</name>
    <dbReference type="NCBI Taxonomy" id="28198"/>
    <lineage>
        <taxon>Bacteria</taxon>
        <taxon>Pseudomonadati</taxon>
        <taxon>Campylobacterota</taxon>
        <taxon>Epsilonproteobacteria</taxon>
        <taxon>Campylobacterales</taxon>
        <taxon>Arcobacteraceae</taxon>
        <taxon>Aliarcobacter</taxon>
    </lineage>
</organism>
<dbReference type="GO" id="GO:0008270">
    <property type="term" value="F:zinc ion binding"/>
    <property type="evidence" value="ECO:0007669"/>
    <property type="project" value="InterPro"/>
</dbReference>
<feature type="domain" description="HNH" evidence="1">
    <location>
        <begin position="123"/>
        <end position="162"/>
    </location>
</feature>
<keyword evidence="2" id="KW-0540">Nuclease</keyword>
<keyword evidence="2" id="KW-0255">Endonuclease</keyword>
<gene>
    <name evidence="2" type="ORF">NGX11_02270</name>
</gene>